<dbReference type="AlphaFoldDB" id="A0A9N9DU27"/>
<dbReference type="EMBL" id="CAJVPS010009092">
    <property type="protein sequence ID" value="CAG8647387.1"/>
    <property type="molecule type" value="Genomic_DNA"/>
</dbReference>
<organism evidence="1 2">
    <name type="scientific">Ambispora leptoticha</name>
    <dbReference type="NCBI Taxonomy" id="144679"/>
    <lineage>
        <taxon>Eukaryota</taxon>
        <taxon>Fungi</taxon>
        <taxon>Fungi incertae sedis</taxon>
        <taxon>Mucoromycota</taxon>
        <taxon>Glomeromycotina</taxon>
        <taxon>Glomeromycetes</taxon>
        <taxon>Archaeosporales</taxon>
        <taxon>Ambisporaceae</taxon>
        <taxon>Ambispora</taxon>
    </lineage>
</organism>
<dbReference type="Proteomes" id="UP000789508">
    <property type="component" value="Unassembled WGS sequence"/>
</dbReference>
<comment type="caution">
    <text evidence="1">The sequence shown here is derived from an EMBL/GenBank/DDBJ whole genome shotgun (WGS) entry which is preliminary data.</text>
</comment>
<name>A0A9N9DU27_9GLOM</name>
<dbReference type="OrthoDB" id="5330842at2759"/>
<sequence length="64" mass="7246">IIETLEPAQTPAGREAEARRLQVGELMESERDRYWMVENDGNTDAMKAFVASLNVSLNSFFLNL</sequence>
<reference evidence="1" key="1">
    <citation type="submission" date="2021-06" db="EMBL/GenBank/DDBJ databases">
        <authorList>
            <person name="Kallberg Y."/>
            <person name="Tangrot J."/>
            <person name="Rosling A."/>
        </authorList>
    </citation>
    <scope>NUCLEOTIDE SEQUENCE</scope>
    <source>
        <strain evidence="1">FL130A</strain>
    </source>
</reference>
<feature type="non-terminal residue" evidence="1">
    <location>
        <position position="1"/>
    </location>
</feature>
<accession>A0A9N9DU27</accession>
<keyword evidence="2" id="KW-1185">Reference proteome</keyword>
<evidence type="ECO:0000313" key="2">
    <source>
        <dbReference type="Proteomes" id="UP000789508"/>
    </source>
</evidence>
<proteinExistence type="predicted"/>
<evidence type="ECO:0000313" key="1">
    <source>
        <dbReference type="EMBL" id="CAG8647387.1"/>
    </source>
</evidence>
<protein>
    <submittedName>
        <fullName evidence="1">13931_t:CDS:1</fullName>
    </submittedName>
</protein>
<gene>
    <name evidence="1" type="ORF">ALEPTO_LOCUS9902</name>
</gene>